<keyword evidence="12" id="KW-0325">Glycoprotein</keyword>
<evidence type="ECO:0000256" key="2">
    <source>
        <dbReference type="ARBA" id="ARBA00022562"/>
    </source>
</evidence>
<keyword evidence="5" id="KW-0946">Virion</keyword>
<dbReference type="GO" id="GO:0019031">
    <property type="term" value="C:viral envelope"/>
    <property type="evidence" value="ECO:0007669"/>
    <property type="project" value="UniProtKB-KW"/>
</dbReference>
<keyword evidence="11" id="KW-1015">Disulfide bond</keyword>
<gene>
    <name evidence="14" type="primary">ORF 50</name>
</gene>
<dbReference type="HAMAP" id="MF_04035">
    <property type="entry name" value="HSV_GM"/>
    <property type="match status" value="1"/>
</dbReference>
<evidence type="ECO:0000256" key="6">
    <source>
        <dbReference type="ARBA" id="ARBA00022870"/>
    </source>
</evidence>
<feature type="transmembrane region" description="Helical" evidence="13">
    <location>
        <begin position="144"/>
        <end position="167"/>
    </location>
</feature>
<evidence type="ECO:0000256" key="4">
    <source>
        <dbReference type="ARBA" id="ARBA00022812"/>
    </source>
</evidence>
<evidence type="ECO:0000256" key="1">
    <source>
        <dbReference type="ARBA" id="ARBA00003017"/>
    </source>
</evidence>
<reference evidence="14" key="2">
    <citation type="submission" date="2014-08" db="EMBL/GenBank/DDBJ databases">
        <authorList>
            <person name="Depledge D.P."/>
        </authorList>
    </citation>
    <scope>NUCLEOTIDE SEQUENCE</scope>
    <source>
        <strain evidence="14">Bandim6</strain>
    </source>
</reference>
<accession>A0A097HXN7</accession>
<keyword evidence="3 13" id="KW-0812">Transmembrane</keyword>
<keyword evidence="7" id="KW-0261">Viral envelope protein</keyword>
<keyword evidence="4" id="KW-1040">Host Golgi apparatus</keyword>
<comment type="function">
    <text evidence="1">Envelope glycoprotein important for virion assembly and egress. Plays a role in the correct incorporation of gH-gL into virion membrane. Directs the glycoprotein N (gN) to the host trans-Golgi network.</text>
</comment>
<keyword evidence="2" id="KW-1048">Host nucleus</keyword>
<keyword evidence="10 13" id="KW-0472">Membrane</keyword>
<feature type="transmembrane region" description="Helical" evidence="13">
    <location>
        <begin position="179"/>
        <end position="202"/>
    </location>
</feature>
<feature type="transmembrane region" description="Helical" evidence="13">
    <location>
        <begin position="341"/>
        <end position="359"/>
    </location>
</feature>
<organismHost>
    <name type="scientific">Homo sapiens</name>
    <name type="common">Human</name>
    <dbReference type="NCBI Taxonomy" id="9606"/>
</organismHost>
<keyword evidence="9" id="KW-1039">Host endosome</keyword>
<keyword evidence="6" id="KW-1043">Host membrane</keyword>
<feature type="transmembrane region" description="Helical" evidence="13">
    <location>
        <begin position="37"/>
        <end position="59"/>
    </location>
</feature>
<evidence type="ECO:0000256" key="12">
    <source>
        <dbReference type="ARBA" id="ARBA00023180"/>
    </source>
</evidence>
<evidence type="ECO:0000256" key="8">
    <source>
        <dbReference type="ARBA" id="ARBA00022989"/>
    </source>
</evidence>
<evidence type="ECO:0000256" key="5">
    <source>
        <dbReference type="ARBA" id="ARBA00022844"/>
    </source>
</evidence>
<dbReference type="Pfam" id="PF01528">
    <property type="entry name" value="Herpes_glycop"/>
    <property type="match status" value="1"/>
</dbReference>
<evidence type="ECO:0000256" key="11">
    <source>
        <dbReference type="ARBA" id="ARBA00023157"/>
    </source>
</evidence>
<evidence type="ECO:0000256" key="10">
    <source>
        <dbReference type="ARBA" id="ARBA00023136"/>
    </source>
</evidence>
<feature type="transmembrane region" description="Helical" evidence="13">
    <location>
        <begin position="299"/>
        <end position="321"/>
    </location>
</feature>
<keyword evidence="8 13" id="KW-1133">Transmembrane helix</keyword>
<feature type="transmembrane region" description="Helical" evidence="13">
    <location>
        <begin position="266"/>
        <end position="287"/>
    </location>
</feature>
<dbReference type="InterPro" id="IPR000785">
    <property type="entry name" value="Herpes_glycop_M"/>
</dbReference>
<name>A0A097HXN7_HHV3</name>
<evidence type="ECO:0000256" key="7">
    <source>
        <dbReference type="ARBA" id="ARBA00022879"/>
    </source>
</evidence>
<protein>
    <submittedName>
        <fullName evidence="14">ORF 50</fullName>
    </submittedName>
</protein>
<organism evidence="14">
    <name type="scientific">Human herpesvirus 3</name>
    <name type="common">HHV-3</name>
    <name type="synonym">Varicella-zoster virus</name>
    <dbReference type="NCBI Taxonomy" id="10335"/>
    <lineage>
        <taxon>Viruses</taxon>
        <taxon>Duplodnaviria</taxon>
        <taxon>Heunggongvirae</taxon>
        <taxon>Peploviricota</taxon>
        <taxon>Herviviricetes</taxon>
        <taxon>Herpesvirales</taxon>
        <taxon>Orthoherpesviridae</taxon>
        <taxon>Alphaherpesvirinae</taxon>
        <taxon>Varicellovirus</taxon>
        <taxon>Varicellovirus humanalpha3</taxon>
    </lineage>
</organism>
<proteinExistence type="inferred from homology"/>
<dbReference type="EMBL" id="KM355701">
    <property type="protein sequence ID" value="AIT53351.1"/>
    <property type="molecule type" value="Genomic_DNA"/>
</dbReference>
<feature type="transmembrane region" description="Helical" evidence="13">
    <location>
        <begin position="110"/>
        <end position="132"/>
    </location>
</feature>
<reference evidence="14" key="1">
    <citation type="journal article" date="2014" name="J. Virol.">
        <title>Evolution of co-circulating varicella zoster virus genotypes during a chickenpox outbreak in Guinea Bissau.</title>
        <authorList>
            <person name="Depledge D."/>
            <person name="Gray E."/>
            <person name="Kundu S."/>
            <person name="Cooray S."/>
            <person name="Poulsen A."/>
            <person name="Aaby P."/>
            <person name="Breuer J."/>
        </authorList>
    </citation>
    <scope>NUCLEOTIDE SEQUENCE</scope>
    <source>
        <strain evidence="14">Bandim6</strain>
    </source>
</reference>
<evidence type="ECO:0000256" key="13">
    <source>
        <dbReference type="SAM" id="Phobius"/>
    </source>
</evidence>
<feature type="transmembrane region" description="Helical" evidence="13">
    <location>
        <begin position="234"/>
        <end position="254"/>
    </location>
</feature>
<evidence type="ECO:0000313" key="14">
    <source>
        <dbReference type="EMBL" id="AIT53351.1"/>
    </source>
</evidence>
<sequence length="435" mass="48658">MGTQKKGPRSEKVSPYDTTTPEVEALDHQMDTLNWRIWIIQVMMFTLGAVMLLATLIAASSEYTGIPCFYAAVVDYELFNATLDGGVWSGNRGGYSAPVLFLEPHSVVAFTYYTALTAMAMAVYTLITAAIVHRETKNQRVRQSSGVAWLVVDPTTLFWGLLSLWLLNAVVLLLAYKQIGVAATLYLGHFATSVIFTTYFCGRGKLDETNIKAVANLRQQSVFLYRLAGPTRAVFVNLMAALMAICILFVSLMLELVVANHLHTGLWSSVSVAMSTFSTLSVVYLIVSELILAHYIHVLIGPSLGTLVACATLGTAAHSYMDRLYDPISVQSPRLIPTTRGTLACLAVFSVVMLLLRLMRAYVYHRQKRSRFYGAVRRVPERVRGYIRKVKPAHRNSRRTNYPSQGYGYVYENDSTYETDREDELLYERSNSGWE</sequence>
<evidence type="ECO:0000256" key="3">
    <source>
        <dbReference type="ARBA" id="ARBA00022692"/>
    </source>
</evidence>
<dbReference type="PRINTS" id="PR00333">
    <property type="entry name" value="HSVINTEGRLMP"/>
</dbReference>
<evidence type="ECO:0000256" key="9">
    <source>
        <dbReference type="ARBA" id="ARBA00023046"/>
    </source>
</evidence>